<feature type="transmembrane region" description="Helical" evidence="2">
    <location>
        <begin position="180"/>
        <end position="201"/>
    </location>
</feature>
<organism evidence="3 4">
    <name type="scientific">Batrachochytrium dendrobatidis (strain JEL423)</name>
    <dbReference type="NCBI Taxonomy" id="403673"/>
    <lineage>
        <taxon>Eukaryota</taxon>
        <taxon>Fungi</taxon>
        <taxon>Fungi incertae sedis</taxon>
        <taxon>Chytridiomycota</taxon>
        <taxon>Chytridiomycota incertae sedis</taxon>
        <taxon>Chytridiomycetes</taxon>
        <taxon>Rhizophydiales</taxon>
        <taxon>Rhizophydiales incertae sedis</taxon>
        <taxon>Batrachochytrium</taxon>
    </lineage>
</organism>
<dbReference type="EMBL" id="DS022300">
    <property type="protein sequence ID" value="OAJ35951.1"/>
    <property type="molecule type" value="Genomic_DNA"/>
</dbReference>
<dbReference type="VEuPathDB" id="FungiDB:BDEG_20173"/>
<dbReference type="Proteomes" id="UP000077115">
    <property type="component" value="Unassembled WGS sequence"/>
</dbReference>
<feature type="transmembrane region" description="Helical" evidence="2">
    <location>
        <begin position="243"/>
        <end position="263"/>
    </location>
</feature>
<accession>A0A177W994</accession>
<proteinExistence type="predicted"/>
<feature type="transmembrane region" description="Helical" evidence="2">
    <location>
        <begin position="16"/>
        <end position="37"/>
    </location>
</feature>
<evidence type="ECO:0000256" key="2">
    <source>
        <dbReference type="SAM" id="Phobius"/>
    </source>
</evidence>
<dbReference type="OrthoDB" id="10648003at2759"/>
<reference evidence="3 4" key="1">
    <citation type="submission" date="2006-10" db="EMBL/GenBank/DDBJ databases">
        <title>The Genome Sequence of Batrachochytrium dendrobatidis JEL423.</title>
        <authorList>
            <consortium name="The Broad Institute Genome Sequencing Platform"/>
            <person name="Birren B."/>
            <person name="Lander E."/>
            <person name="Galagan J."/>
            <person name="Cuomo C."/>
            <person name="Devon K."/>
            <person name="Jaffe D."/>
            <person name="Butler J."/>
            <person name="Alvarez P."/>
            <person name="Gnerre S."/>
            <person name="Grabherr M."/>
            <person name="Kleber M."/>
            <person name="Mauceli E."/>
            <person name="Brockman W."/>
            <person name="Young S."/>
            <person name="LaButti K."/>
            <person name="Sykes S."/>
            <person name="DeCaprio D."/>
            <person name="Crawford M."/>
            <person name="Koehrsen M."/>
            <person name="Engels R."/>
            <person name="Montgomery P."/>
            <person name="Pearson M."/>
            <person name="Howarth C."/>
            <person name="Larson L."/>
            <person name="White J."/>
            <person name="O'Leary S."/>
            <person name="Kodira C."/>
            <person name="Zeng Q."/>
            <person name="Yandava C."/>
            <person name="Alvarado L."/>
            <person name="Longcore J."/>
            <person name="James T."/>
        </authorList>
    </citation>
    <scope>NUCLEOTIDE SEQUENCE [LARGE SCALE GENOMIC DNA]</scope>
    <source>
        <strain evidence="3 4">JEL423</strain>
    </source>
</reference>
<dbReference type="AlphaFoldDB" id="A0A177W994"/>
<feature type="compositionally biased region" description="Polar residues" evidence="1">
    <location>
        <begin position="489"/>
        <end position="500"/>
    </location>
</feature>
<feature type="region of interest" description="Disordered" evidence="1">
    <location>
        <begin position="481"/>
        <end position="500"/>
    </location>
</feature>
<protein>
    <submittedName>
        <fullName evidence="3">Uncharacterized protein</fullName>
    </submittedName>
</protein>
<evidence type="ECO:0000313" key="4">
    <source>
        <dbReference type="Proteomes" id="UP000077115"/>
    </source>
</evidence>
<gene>
    <name evidence="3" type="ORF">BDEG_20173</name>
</gene>
<name>A0A177W994_BATDL</name>
<feature type="transmembrane region" description="Helical" evidence="2">
    <location>
        <begin position="133"/>
        <end position="160"/>
    </location>
</feature>
<evidence type="ECO:0000313" key="3">
    <source>
        <dbReference type="EMBL" id="OAJ35951.1"/>
    </source>
</evidence>
<dbReference type="Gene3D" id="1.20.1070.10">
    <property type="entry name" value="Rhodopsin 7-helix transmembrane proteins"/>
    <property type="match status" value="1"/>
</dbReference>
<feature type="transmembrane region" description="Helical" evidence="2">
    <location>
        <begin position="275"/>
        <end position="299"/>
    </location>
</feature>
<sequence>MSLQNILYIHLASSNLIYGILTLAQIVSPITAWANWLEVSFQKLEQLSSQRQKTGSEDDAIQCRLIAITTHFFQMLSLCTLVAIARHHSLVYASLQEKYRFKSSLLQTQSLAPFLKPNKESRSKISTVYRSNIALWIAILWSFAFAKSLLVVLGSAHYTFSLAQKFCVTSFNDSTQPGKTLHSIEAIGSLVMAAVIIRWYMITASSHSKSTEYNTLHESSINQLDLQQHQNQASQQSQSARNALRISIAGILVLFTKSIIMAYEIHQGKPISLAWLGLIVDPGFGIIYTLITGVMFFILHRRVMRKMLEHVVRSTGSPNLHASTSSENQYYTGKPSITTQISPRPVKLSEPFDFNRYPINQSHPLSAPVDNYQQSIQTTPVKTQSIFQKSVTASLPNSTPILNQQQRSNHTKLSTAVHLENNVEYSSTLLQSIPSLYTKTELKAPVAQDSSQSPRTTAIVMTQIYPVSPHRLAVHSQPLQYKSPDHNKLNSSETASPTLTKSKSYTLNAVVDQSSQTVLKPTLASQSLLGSSIDQLNTRHVGTRKRGAGLALQQAPPYSIV</sequence>
<evidence type="ECO:0000256" key="1">
    <source>
        <dbReference type="SAM" id="MobiDB-lite"/>
    </source>
</evidence>
<reference evidence="3 4" key="2">
    <citation type="submission" date="2016-05" db="EMBL/GenBank/DDBJ databases">
        <title>Lineage-specific infection strategies underlie the spectrum of fungal disease in amphibians.</title>
        <authorList>
            <person name="Cuomo C.A."/>
            <person name="Farrer R.A."/>
            <person name="James T."/>
            <person name="Longcore J."/>
            <person name="Birren B."/>
        </authorList>
    </citation>
    <scope>NUCLEOTIDE SEQUENCE [LARGE SCALE GENOMIC DNA]</scope>
    <source>
        <strain evidence="3 4">JEL423</strain>
    </source>
</reference>
<keyword evidence="2" id="KW-0812">Transmembrane</keyword>
<keyword evidence="2" id="KW-0472">Membrane</keyword>
<keyword evidence="2" id="KW-1133">Transmembrane helix</keyword>
<feature type="region of interest" description="Disordered" evidence="1">
    <location>
        <begin position="316"/>
        <end position="336"/>
    </location>
</feature>